<feature type="transmembrane region" description="Helical" evidence="1">
    <location>
        <begin position="20"/>
        <end position="38"/>
    </location>
</feature>
<proteinExistence type="predicted"/>
<evidence type="ECO:0000313" key="3">
    <source>
        <dbReference type="Proteomes" id="UP000244223"/>
    </source>
</evidence>
<keyword evidence="3" id="KW-1185">Reference proteome</keyword>
<organism evidence="2 3">
    <name type="scientific">Agitococcus lubricus</name>
    <dbReference type="NCBI Taxonomy" id="1077255"/>
    <lineage>
        <taxon>Bacteria</taxon>
        <taxon>Pseudomonadati</taxon>
        <taxon>Pseudomonadota</taxon>
        <taxon>Gammaproteobacteria</taxon>
        <taxon>Moraxellales</taxon>
        <taxon>Moraxellaceae</taxon>
        <taxon>Agitococcus</taxon>
    </lineage>
</organism>
<dbReference type="EMBL" id="QAON01000003">
    <property type="protein sequence ID" value="PTQ90406.1"/>
    <property type="molecule type" value="Genomic_DNA"/>
</dbReference>
<reference evidence="2 3" key="1">
    <citation type="submission" date="2018-04" db="EMBL/GenBank/DDBJ databases">
        <title>Genomic Encyclopedia of Archaeal and Bacterial Type Strains, Phase II (KMG-II): from individual species to whole genera.</title>
        <authorList>
            <person name="Goeker M."/>
        </authorList>
    </citation>
    <scope>NUCLEOTIDE SEQUENCE [LARGE SCALE GENOMIC DNA]</scope>
    <source>
        <strain evidence="2 3">DSM 5822</strain>
    </source>
</reference>
<feature type="transmembrane region" description="Helical" evidence="1">
    <location>
        <begin position="53"/>
        <end position="73"/>
    </location>
</feature>
<name>A0A2T5J1T8_9GAMM</name>
<keyword evidence="1" id="KW-1133">Transmembrane helix</keyword>
<gene>
    <name evidence="2" type="ORF">C8N29_103159</name>
</gene>
<keyword evidence="1" id="KW-0472">Membrane</keyword>
<evidence type="ECO:0008006" key="4">
    <source>
        <dbReference type="Google" id="ProtNLM"/>
    </source>
</evidence>
<dbReference type="Proteomes" id="UP000244223">
    <property type="component" value="Unassembled WGS sequence"/>
</dbReference>
<dbReference type="AlphaFoldDB" id="A0A2T5J1T8"/>
<protein>
    <recommendedName>
        <fullName evidence="4">YrhK-like protein</fullName>
    </recommendedName>
</protein>
<keyword evidence="1" id="KW-0812">Transmembrane</keyword>
<dbReference type="RefSeq" id="WP_107864848.1">
    <property type="nucleotide sequence ID" value="NZ_QAON01000003.1"/>
</dbReference>
<sequence>MKPLSESEFQQLSRLVYRDLIMDTLGNLALGLGLYLVFSQGATNWPIWLQTPYAKALLIGTGIINLRFFFVRLRRLQAWQQARQERERH</sequence>
<evidence type="ECO:0000313" key="2">
    <source>
        <dbReference type="EMBL" id="PTQ90406.1"/>
    </source>
</evidence>
<comment type="caution">
    <text evidence="2">The sequence shown here is derived from an EMBL/GenBank/DDBJ whole genome shotgun (WGS) entry which is preliminary data.</text>
</comment>
<accession>A0A2T5J1T8</accession>
<evidence type="ECO:0000256" key="1">
    <source>
        <dbReference type="SAM" id="Phobius"/>
    </source>
</evidence>